<dbReference type="SUPFAM" id="SSF56655">
    <property type="entry name" value="Carbohydrate phosphatase"/>
    <property type="match status" value="1"/>
</dbReference>
<dbReference type="GO" id="GO:0006020">
    <property type="term" value="P:inositol metabolic process"/>
    <property type="evidence" value="ECO:0007669"/>
    <property type="project" value="TreeGrafter"/>
</dbReference>
<proteinExistence type="inferred from homology"/>
<reference evidence="10 11" key="1">
    <citation type="submission" date="2014-03" db="EMBL/GenBank/DDBJ databases">
        <title>The draft genome sequence of Thalassospira mesophila JCM 18969.</title>
        <authorList>
            <person name="Lai Q."/>
            <person name="Shao Z."/>
        </authorList>
    </citation>
    <scope>NUCLEOTIDE SEQUENCE [LARGE SCALE GENOMIC DNA]</scope>
    <source>
        <strain evidence="10 11">JCM 18969</strain>
    </source>
</reference>
<keyword evidence="11" id="KW-1185">Reference proteome</keyword>
<dbReference type="InterPro" id="IPR020583">
    <property type="entry name" value="Inositol_monoP_metal-BS"/>
</dbReference>
<evidence type="ECO:0000256" key="1">
    <source>
        <dbReference type="ARBA" id="ARBA00001033"/>
    </source>
</evidence>
<comment type="similarity">
    <text evidence="3">Belongs to the inositol monophosphatase superfamily.</text>
</comment>
<keyword evidence="6 9" id="KW-0479">Metal-binding</keyword>
<evidence type="ECO:0000256" key="9">
    <source>
        <dbReference type="PIRSR" id="PIRSR600760-2"/>
    </source>
</evidence>
<dbReference type="EMBL" id="JFKA01000002">
    <property type="protein sequence ID" value="OSQ39936.1"/>
    <property type="molecule type" value="Genomic_DNA"/>
</dbReference>
<dbReference type="GO" id="GO:0008934">
    <property type="term" value="F:inositol monophosphate 1-phosphatase activity"/>
    <property type="evidence" value="ECO:0007669"/>
    <property type="project" value="TreeGrafter"/>
</dbReference>
<dbReference type="PRINTS" id="PR00377">
    <property type="entry name" value="IMPHPHTASES"/>
</dbReference>
<accession>A0A1Y2L387</accession>
<dbReference type="Proteomes" id="UP000193391">
    <property type="component" value="Unassembled WGS sequence"/>
</dbReference>
<dbReference type="PANTHER" id="PTHR20854:SF4">
    <property type="entry name" value="INOSITOL-1-MONOPHOSPHATASE-RELATED"/>
    <property type="match status" value="1"/>
</dbReference>
<evidence type="ECO:0000256" key="6">
    <source>
        <dbReference type="ARBA" id="ARBA00022723"/>
    </source>
</evidence>
<protein>
    <recommendedName>
        <fullName evidence="5">Inositol-1-monophosphatase</fullName>
        <ecNumber evidence="4">3.1.3.25</ecNumber>
    </recommendedName>
</protein>
<evidence type="ECO:0000313" key="11">
    <source>
        <dbReference type="Proteomes" id="UP000193391"/>
    </source>
</evidence>
<feature type="binding site" evidence="9">
    <location>
        <position position="93"/>
    </location>
    <ligand>
        <name>Mg(2+)</name>
        <dbReference type="ChEBI" id="CHEBI:18420"/>
        <label>2</label>
    </ligand>
</feature>
<dbReference type="STRING" id="1293891.TMES_07545"/>
<dbReference type="PROSITE" id="PS00629">
    <property type="entry name" value="IMP_1"/>
    <property type="match status" value="1"/>
</dbReference>
<gene>
    <name evidence="10" type="ORF">TMES_07545</name>
</gene>
<keyword evidence="8 9" id="KW-0460">Magnesium</keyword>
<dbReference type="Gene3D" id="3.30.540.10">
    <property type="entry name" value="Fructose-1,6-Bisphosphatase, subunit A, domain 1"/>
    <property type="match status" value="1"/>
</dbReference>
<evidence type="ECO:0000256" key="8">
    <source>
        <dbReference type="ARBA" id="ARBA00022842"/>
    </source>
</evidence>
<dbReference type="AlphaFoldDB" id="A0A1Y2L387"/>
<comment type="cofactor">
    <cofactor evidence="2 9">
        <name>Mg(2+)</name>
        <dbReference type="ChEBI" id="CHEBI:18420"/>
    </cofactor>
</comment>
<dbReference type="FunFam" id="3.30.540.10:FF:000003">
    <property type="entry name" value="Inositol-1-monophosphatase"/>
    <property type="match status" value="1"/>
</dbReference>
<sequence length="268" mass="28736">MNKASDGVDIAARFEHAMSVVKDAGRVAMDYYRRVDDLVVEYKDNPLDVVSIADKDVEAVIRKLIAGKFPDDGFLGEEMGIDRGKNDCLWVIDPIDGTACFVNKMPTWVISVALMVGDEAVIGLIYEPNGDEFFAACTGQGATVNGKPIQASQVDNVNAGVMGVGMSHRVGSVALVPFMTDLLDREGMFIRNGSCALMMAYAAAGRLIGYFEPHINPWDCMAGIVLMREAGGWCNGFLQALDVLEKGAPILVAGPHVAAVLSEMTGVK</sequence>
<dbReference type="PANTHER" id="PTHR20854">
    <property type="entry name" value="INOSITOL MONOPHOSPHATASE"/>
    <property type="match status" value="1"/>
</dbReference>
<dbReference type="EC" id="3.1.3.25" evidence="4"/>
<feature type="binding site" evidence="9">
    <location>
        <position position="77"/>
    </location>
    <ligand>
        <name>Mg(2+)</name>
        <dbReference type="ChEBI" id="CHEBI:18420"/>
        <label>1</label>
        <note>catalytic</note>
    </ligand>
</feature>
<evidence type="ECO:0000256" key="4">
    <source>
        <dbReference type="ARBA" id="ARBA00013106"/>
    </source>
</evidence>
<evidence type="ECO:0000256" key="2">
    <source>
        <dbReference type="ARBA" id="ARBA00001946"/>
    </source>
</evidence>
<feature type="binding site" evidence="9">
    <location>
        <position position="219"/>
    </location>
    <ligand>
        <name>Mg(2+)</name>
        <dbReference type="ChEBI" id="CHEBI:18420"/>
        <label>1</label>
        <note>catalytic</note>
    </ligand>
</feature>
<comment type="catalytic activity">
    <reaction evidence="1">
        <text>a myo-inositol phosphate + H2O = myo-inositol + phosphate</text>
        <dbReference type="Rhea" id="RHEA:24056"/>
        <dbReference type="ChEBI" id="CHEBI:15377"/>
        <dbReference type="ChEBI" id="CHEBI:17268"/>
        <dbReference type="ChEBI" id="CHEBI:43474"/>
        <dbReference type="ChEBI" id="CHEBI:84139"/>
        <dbReference type="EC" id="3.1.3.25"/>
    </reaction>
</comment>
<feature type="binding site" evidence="9">
    <location>
        <position position="96"/>
    </location>
    <ligand>
        <name>Mg(2+)</name>
        <dbReference type="ChEBI" id="CHEBI:18420"/>
        <label>1</label>
        <note>catalytic</note>
    </ligand>
</feature>
<comment type="caution">
    <text evidence="10">The sequence shown here is derived from an EMBL/GenBank/DDBJ whole genome shotgun (WGS) entry which is preliminary data.</text>
</comment>
<organism evidence="10 11">
    <name type="scientific">Thalassospira mesophila</name>
    <dbReference type="NCBI Taxonomy" id="1293891"/>
    <lineage>
        <taxon>Bacteria</taxon>
        <taxon>Pseudomonadati</taxon>
        <taxon>Pseudomonadota</taxon>
        <taxon>Alphaproteobacteria</taxon>
        <taxon>Rhodospirillales</taxon>
        <taxon>Thalassospiraceae</taxon>
        <taxon>Thalassospira</taxon>
    </lineage>
</organism>
<evidence type="ECO:0000256" key="3">
    <source>
        <dbReference type="ARBA" id="ARBA00009759"/>
    </source>
</evidence>
<evidence type="ECO:0000256" key="5">
    <source>
        <dbReference type="ARBA" id="ARBA00019784"/>
    </source>
</evidence>
<keyword evidence="7" id="KW-0378">Hydrolase</keyword>
<dbReference type="Gene3D" id="3.40.190.80">
    <property type="match status" value="1"/>
</dbReference>
<evidence type="ECO:0000313" key="10">
    <source>
        <dbReference type="EMBL" id="OSQ39936.1"/>
    </source>
</evidence>
<evidence type="ECO:0000256" key="7">
    <source>
        <dbReference type="ARBA" id="ARBA00022801"/>
    </source>
</evidence>
<dbReference type="Pfam" id="PF00459">
    <property type="entry name" value="Inositol_P"/>
    <property type="match status" value="1"/>
</dbReference>
<dbReference type="InterPro" id="IPR000760">
    <property type="entry name" value="Inositol_monophosphatase-like"/>
</dbReference>
<dbReference type="GO" id="GO:0007165">
    <property type="term" value="P:signal transduction"/>
    <property type="evidence" value="ECO:0007669"/>
    <property type="project" value="TreeGrafter"/>
</dbReference>
<name>A0A1Y2L387_9PROT</name>
<feature type="binding site" evidence="9">
    <location>
        <position position="95"/>
    </location>
    <ligand>
        <name>Mg(2+)</name>
        <dbReference type="ChEBI" id="CHEBI:18420"/>
        <label>1</label>
        <note>catalytic</note>
    </ligand>
</feature>
<dbReference type="GO" id="GO:0046872">
    <property type="term" value="F:metal ion binding"/>
    <property type="evidence" value="ECO:0007669"/>
    <property type="project" value="UniProtKB-KW"/>
</dbReference>